<dbReference type="STRING" id="1314777.A0A164PME1"/>
<accession>A0A164PME1</accession>
<evidence type="ECO:0000256" key="8">
    <source>
        <dbReference type="ARBA" id="ARBA00023033"/>
    </source>
</evidence>
<dbReference type="GO" id="GO:0005506">
    <property type="term" value="F:iron ion binding"/>
    <property type="evidence" value="ECO:0007669"/>
    <property type="project" value="InterPro"/>
</dbReference>
<dbReference type="Gene3D" id="1.10.630.10">
    <property type="entry name" value="Cytochrome P450"/>
    <property type="match status" value="1"/>
</dbReference>
<evidence type="ECO:0000256" key="5">
    <source>
        <dbReference type="ARBA" id="ARBA00022723"/>
    </source>
</evidence>
<dbReference type="GO" id="GO:0016705">
    <property type="term" value="F:oxidoreductase activity, acting on paired donors, with incorporation or reduction of molecular oxygen"/>
    <property type="evidence" value="ECO:0007669"/>
    <property type="project" value="InterPro"/>
</dbReference>
<keyword evidence="5 9" id="KW-0479">Metal-binding</keyword>
<comment type="cofactor">
    <cofactor evidence="1 9">
        <name>heme</name>
        <dbReference type="ChEBI" id="CHEBI:30413"/>
    </cofactor>
</comment>
<keyword evidence="12" id="KW-1185">Reference proteome</keyword>
<evidence type="ECO:0000256" key="2">
    <source>
        <dbReference type="ARBA" id="ARBA00005179"/>
    </source>
</evidence>
<dbReference type="InterPro" id="IPR017972">
    <property type="entry name" value="Cyt_P450_CS"/>
</dbReference>
<dbReference type="InterPro" id="IPR001128">
    <property type="entry name" value="Cyt_P450"/>
</dbReference>
<evidence type="ECO:0000256" key="7">
    <source>
        <dbReference type="ARBA" id="ARBA00023004"/>
    </source>
</evidence>
<dbReference type="SUPFAM" id="SSF48264">
    <property type="entry name" value="Cytochrome P450"/>
    <property type="match status" value="1"/>
</dbReference>
<gene>
    <name evidence="11" type="ORF">SISNIDRAFT_479847</name>
</gene>
<dbReference type="OrthoDB" id="2789670at2759"/>
<dbReference type="InterPro" id="IPR036396">
    <property type="entry name" value="Cyt_P450_sf"/>
</dbReference>
<dbReference type="PANTHER" id="PTHR46300:SF7">
    <property type="entry name" value="P450, PUTATIVE (EUROFUNG)-RELATED"/>
    <property type="match status" value="1"/>
</dbReference>
<dbReference type="Pfam" id="PF00067">
    <property type="entry name" value="p450"/>
    <property type="match status" value="1"/>
</dbReference>
<keyword evidence="4 9" id="KW-0349">Heme</keyword>
<sequence>MHPVAQVLALALATYILGGLVLKVIASRKNGPLPPGPKPLFLVGNVVDLPKSHDWFTFEKWGKQYGDVVHVSALGQPIIVLNSHRACLDLLEKKSSIYSDRPRLPMGGDLIGWKNAMALCPYTDRFRSMRKYLGQITGPRNAKQFWELEEQETKRFLRIIYDDSLKSGSKGEMLPHRIRGLAGSIISIISYGYRPLSDNDPVIGLADKAIRQFSLATAPGAWLVDVLPAMKHIPAWFPFASFQRTAANHRETLESMVNIPYNTVKEQVATASGHHSFAHDLAQRNETDKSQDDGHIIKWTAASLYSGGADTTVSAIYSLFLAMTLYPEIQKKAQAQLDAVLIDRLPTLRDREEGSLPYIEALVKEILRWAPVGPTGIPHRLTQDDQYRGWHIPKGSLVISNIWGITHDETIYPDAAHFKPERFLDEEESSQPDPRPIVFGYGRRVCPGQYIAEQSLWIAAAMILSVFSISPVPGETPKFEYESGTVSHPKPFSCLTAARSSKAKALLESLEINSEVIYMPSSRDNHI</sequence>
<comment type="pathway">
    <text evidence="2">Secondary metabolite biosynthesis.</text>
</comment>
<evidence type="ECO:0000256" key="10">
    <source>
        <dbReference type="RuleBase" id="RU000461"/>
    </source>
</evidence>
<evidence type="ECO:0000256" key="6">
    <source>
        <dbReference type="ARBA" id="ARBA00023002"/>
    </source>
</evidence>
<dbReference type="Proteomes" id="UP000076722">
    <property type="component" value="Unassembled WGS sequence"/>
</dbReference>
<dbReference type="InterPro" id="IPR050364">
    <property type="entry name" value="Cytochrome_P450_fung"/>
</dbReference>
<organism evidence="11 12">
    <name type="scientific">Sistotremastrum niveocremeum HHB9708</name>
    <dbReference type="NCBI Taxonomy" id="1314777"/>
    <lineage>
        <taxon>Eukaryota</taxon>
        <taxon>Fungi</taxon>
        <taxon>Dikarya</taxon>
        <taxon>Basidiomycota</taxon>
        <taxon>Agaricomycotina</taxon>
        <taxon>Agaricomycetes</taxon>
        <taxon>Sistotremastrales</taxon>
        <taxon>Sistotremastraceae</taxon>
        <taxon>Sertulicium</taxon>
        <taxon>Sertulicium niveocremeum</taxon>
    </lineage>
</organism>
<dbReference type="CDD" id="cd11065">
    <property type="entry name" value="CYP64-like"/>
    <property type="match status" value="1"/>
</dbReference>
<dbReference type="GO" id="GO:0004497">
    <property type="term" value="F:monooxygenase activity"/>
    <property type="evidence" value="ECO:0007669"/>
    <property type="project" value="UniProtKB-KW"/>
</dbReference>
<dbReference type="PANTHER" id="PTHR46300">
    <property type="entry name" value="P450, PUTATIVE (EUROFUNG)-RELATED-RELATED"/>
    <property type="match status" value="1"/>
</dbReference>
<reference evidence="11 12" key="1">
    <citation type="journal article" date="2016" name="Mol. Biol. Evol.">
        <title>Comparative Genomics of Early-Diverging Mushroom-Forming Fungi Provides Insights into the Origins of Lignocellulose Decay Capabilities.</title>
        <authorList>
            <person name="Nagy L.G."/>
            <person name="Riley R."/>
            <person name="Tritt A."/>
            <person name="Adam C."/>
            <person name="Daum C."/>
            <person name="Floudas D."/>
            <person name="Sun H."/>
            <person name="Yadav J.S."/>
            <person name="Pangilinan J."/>
            <person name="Larsson K.H."/>
            <person name="Matsuura K."/>
            <person name="Barry K."/>
            <person name="Labutti K."/>
            <person name="Kuo R."/>
            <person name="Ohm R.A."/>
            <person name="Bhattacharya S.S."/>
            <person name="Shirouzu T."/>
            <person name="Yoshinaga Y."/>
            <person name="Martin F.M."/>
            <person name="Grigoriev I.V."/>
            <person name="Hibbett D.S."/>
        </authorList>
    </citation>
    <scope>NUCLEOTIDE SEQUENCE [LARGE SCALE GENOMIC DNA]</scope>
    <source>
        <strain evidence="11 12">HHB9708</strain>
    </source>
</reference>
<protein>
    <submittedName>
        <fullName evidence="11">Cytochrome P450</fullName>
    </submittedName>
</protein>
<evidence type="ECO:0000256" key="9">
    <source>
        <dbReference type="PIRSR" id="PIRSR602401-1"/>
    </source>
</evidence>
<evidence type="ECO:0000313" key="12">
    <source>
        <dbReference type="Proteomes" id="UP000076722"/>
    </source>
</evidence>
<feature type="binding site" description="axial binding residue" evidence="9">
    <location>
        <position position="446"/>
    </location>
    <ligand>
        <name>heme</name>
        <dbReference type="ChEBI" id="CHEBI:30413"/>
    </ligand>
    <ligandPart>
        <name>Fe</name>
        <dbReference type="ChEBI" id="CHEBI:18248"/>
    </ligandPart>
</feature>
<proteinExistence type="inferred from homology"/>
<keyword evidence="8 10" id="KW-0503">Monooxygenase</keyword>
<dbReference type="AlphaFoldDB" id="A0A164PME1"/>
<evidence type="ECO:0000256" key="1">
    <source>
        <dbReference type="ARBA" id="ARBA00001971"/>
    </source>
</evidence>
<name>A0A164PME1_9AGAM</name>
<dbReference type="PRINTS" id="PR00463">
    <property type="entry name" value="EP450I"/>
</dbReference>
<keyword evidence="6 10" id="KW-0560">Oxidoreductase</keyword>
<evidence type="ECO:0000256" key="3">
    <source>
        <dbReference type="ARBA" id="ARBA00010617"/>
    </source>
</evidence>
<dbReference type="InterPro" id="IPR002401">
    <property type="entry name" value="Cyt_P450_E_grp-I"/>
</dbReference>
<keyword evidence="7 9" id="KW-0408">Iron</keyword>
<dbReference type="PRINTS" id="PR00385">
    <property type="entry name" value="P450"/>
</dbReference>
<comment type="similarity">
    <text evidence="3 10">Belongs to the cytochrome P450 family.</text>
</comment>
<evidence type="ECO:0000256" key="4">
    <source>
        <dbReference type="ARBA" id="ARBA00022617"/>
    </source>
</evidence>
<evidence type="ECO:0000313" key="11">
    <source>
        <dbReference type="EMBL" id="KZS88871.1"/>
    </source>
</evidence>
<dbReference type="PROSITE" id="PS00086">
    <property type="entry name" value="CYTOCHROME_P450"/>
    <property type="match status" value="1"/>
</dbReference>
<dbReference type="EMBL" id="KV419432">
    <property type="protein sequence ID" value="KZS88871.1"/>
    <property type="molecule type" value="Genomic_DNA"/>
</dbReference>
<dbReference type="GO" id="GO:0020037">
    <property type="term" value="F:heme binding"/>
    <property type="evidence" value="ECO:0007669"/>
    <property type="project" value="InterPro"/>
</dbReference>